<evidence type="ECO:0000313" key="2">
    <source>
        <dbReference type="Proteomes" id="UP000313849"/>
    </source>
</evidence>
<keyword evidence="2" id="KW-1185">Reference proteome</keyword>
<protein>
    <submittedName>
        <fullName evidence="1">ATP-binding protein</fullName>
    </submittedName>
</protein>
<accession>A0A5C5B965</accession>
<reference evidence="1 2" key="1">
    <citation type="submission" date="2019-06" db="EMBL/GenBank/DDBJ databases">
        <title>Draft genome sequence of Miniimonas arenae KCTC 19750T isolated from sea sand.</title>
        <authorList>
            <person name="Park S.-J."/>
        </authorList>
    </citation>
    <scope>NUCLEOTIDE SEQUENCE [LARGE SCALE GENOMIC DNA]</scope>
    <source>
        <strain evidence="1 2">KCTC 19750</strain>
    </source>
</reference>
<dbReference type="GO" id="GO:0005524">
    <property type="term" value="F:ATP binding"/>
    <property type="evidence" value="ECO:0007669"/>
    <property type="project" value="UniProtKB-KW"/>
</dbReference>
<sequence length="91" mass="9772">MSSTYRLSARSLGDVATADLSFSALRHHLIYQGVGVGPGEAASWRGSLPVLARDLADAGLDQVEVLLEHRLPLSSKRADVVLAGVHPRTRR</sequence>
<proteinExistence type="predicted"/>
<keyword evidence="1" id="KW-0547">Nucleotide-binding</keyword>
<dbReference type="EMBL" id="VENP01000046">
    <property type="protein sequence ID" value="TNU73438.1"/>
    <property type="molecule type" value="Genomic_DNA"/>
</dbReference>
<name>A0A5C5B965_9MICO</name>
<gene>
    <name evidence="1" type="ORF">FH969_11460</name>
</gene>
<dbReference type="AlphaFoldDB" id="A0A5C5B965"/>
<feature type="non-terminal residue" evidence="1">
    <location>
        <position position="91"/>
    </location>
</feature>
<keyword evidence="1" id="KW-0067">ATP-binding</keyword>
<dbReference type="Proteomes" id="UP000313849">
    <property type="component" value="Unassembled WGS sequence"/>
</dbReference>
<organism evidence="1 2">
    <name type="scientific">Miniimonas arenae</name>
    <dbReference type="NCBI Taxonomy" id="676201"/>
    <lineage>
        <taxon>Bacteria</taxon>
        <taxon>Bacillati</taxon>
        <taxon>Actinomycetota</taxon>
        <taxon>Actinomycetes</taxon>
        <taxon>Micrococcales</taxon>
        <taxon>Beutenbergiaceae</taxon>
        <taxon>Miniimonas</taxon>
    </lineage>
</organism>
<comment type="caution">
    <text evidence="1">The sequence shown here is derived from an EMBL/GenBank/DDBJ whole genome shotgun (WGS) entry which is preliminary data.</text>
</comment>
<evidence type="ECO:0000313" key="1">
    <source>
        <dbReference type="EMBL" id="TNU73438.1"/>
    </source>
</evidence>